<evidence type="ECO:0000256" key="4">
    <source>
        <dbReference type="ARBA" id="ARBA00008061"/>
    </source>
</evidence>
<organism evidence="17 18">
    <name type="scientific">Tigriopus californicus</name>
    <name type="common">Marine copepod</name>
    <dbReference type="NCBI Taxonomy" id="6832"/>
    <lineage>
        <taxon>Eukaryota</taxon>
        <taxon>Metazoa</taxon>
        <taxon>Ecdysozoa</taxon>
        <taxon>Arthropoda</taxon>
        <taxon>Crustacea</taxon>
        <taxon>Multicrustacea</taxon>
        <taxon>Hexanauplia</taxon>
        <taxon>Copepoda</taxon>
        <taxon>Harpacticoida</taxon>
        <taxon>Harpacticidae</taxon>
        <taxon>Tigriopus</taxon>
    </lineage>
</organism>
<dbReference type="SMART" id="SM00632">
    <property type="entry name" value="Aamy_C"/>
    <property type="match status" value="1"/>
</dbReference>
<dbReference type="InterPro" id="IPR006047">
    <property type="entry name" value="GH13_cat_dom"/>
</dbReference>
<dbReference type="STRING" id="6832.A0A553P250"/>
<dbReference type="InterPro" id="IPR031319">
    <property type="entry name" value="A-amylase_C"/>
</dbReference>
<dbReference type="EMBL" id="VCGU01000008">
    <property type="protein sequence ID" value="TRY71720.1"/>
    <property type="molecule type" value="Genomic_DNA"/>
</dbReference>
<evidence type="ECO:0000256" key="11">
    <source>
        <dbReference type="ARBA" id="ARBA00023277"/>
    </source>
</evidence>
<dbReference type="InterPro" id="IPR013780">
    <property type="entry name" value="Glyco_hydro_b"/>
</dbReference>
<evidence type="ECO:0000256" key="8">
    <source>
        <dbReference type="ARBA" id="ARBA00022801"/>
    </source>
</evidence>
<evidence type="ECO:0000256" key="6">
    <source>
        <dbReference type="ARBA" id="ARBA00012595"/>
    </source>
</evidence>
<evidence type="ECO:0000256" key="14">
    <source>
        <dbReference type="SAM" id="SignalP"/>
    </source>
</evidence>
<evidence type="ECO:0000256" key="1">
    <source>
        <dbReference type="ARBA" id="ARBA00000548"/>
    </source>
</evidence>
<evidence type="ECO:0000259" key="15">
    <source>
        <dbReference type="SMART" id="SM00632"/>
    </source>
</evidence>
<evidence type="ECO:0000256" key="13">
    <source>
        <dbReference type="RuleBase" id="RU003615"/>
    </source>
</evidence>
<evidence type="ECO:0000256" key="2">
    <source>
        <dbReference type="ARBA" id="ARBA00001913"/>
    </source>
</evidence>
<dbReference type="Gene3D" id="3.20.20.80">
    <property type="entry name" value="Glycosidases"/>
    <property type="match status" value="1"/>
</dbReference>
<proteinExistence type="inferred from homology"/>
<keyword evidence="7" id="KW-0479">Metal-binding</keyword>
<dbReference type="SUPFAM" id="SSF51445">
    <property type="entry name" value="(Trans)glycosidases"/>
    <property type="match status" value="1"/>
</dbReference>
<dbReference type="OMA" id="PKEYKMA"/>
<keyword evidence="10" id="KW-0868">Chloride</keyword>
<evidence type="ECO:0000256" key="10">
    <source>
        <dbReference type="ARBA" id="ARBA00023214"/>
    </source>
</evidence>
<evidence type="ECO:0000256" key="12">
    <source>
        <dbReference type="ARBA" id="ARBA00023295"/>
    </source>
</evidence>
<keyword evidence="12" id="KW-0326">Glycosidase</keyword>
<protein>
    <recommendedName>
        <fullName evidence="6">alpha-amylase</fullName>
        <ecNumber evidence="6">3.2.1.1</ecNumber>
    </recommendedName>
</protein>
<keyword evidence="11" id="KW-0119">Carbohydrate metabolism</keyword>
<dbReference type="GO" id="GO:0046872">
    <property type="term" value="F:metal ion binding"/>
    <property type="evidence" value="ECO:0007669"/>
    <property type="project" value="UniProtKB-KW"/>
</dbReference>
<comment type="cofactor">
    <cofactor evidence="2">
        <name>Ca(2+)</name>
        <dbReference type="ChEBI" id="CHEBI:29108"/>
    </cofactor>
</comment>
<dbReference type="Gene3D" id="2.60.40.1180">
    <property type="entry name" value="Golgi alpha-mannosidase II"/>
    <property type="match status" value="1"/>
</dbReference>
<keyword evidence="9" id="KW-0106">Calcium</keyword>
<comment type="caution">
    <text evidence="17">The sequence shown here is derived from an EMBL/GenBank/DDBJ whole genome shotgun (WGS) entry which is preliminary data.</text>
</comment>
<dbReference type="InterPro" id="IPR006046">
    <property type="entry name" value="Alpha_amylase"/>
</dbReference>
<keyword evidence="18" id="KW-1185">Reference proteome</keyword>
<dbReference type="InterPro" id="IPR017853">
    <property type="entry name" value="GH"/>
</dbReference>
<name>A0A553P250_TIGCA</name>
<evidence type="ECO:0000256" key="3">
    <source>
        <dbReference type="ARBA" id="ARBA00001923"/>
    </source>
</evidence>
<dbReference type="SMART" id="SM00642">
    <property type="entry name" value="Aamy"/>
    <property type="match status" value="1"/>
</dbReference>
<dbReference type="EC" id="3.2.1.1" evidence="6"/>
<evidence type="ECO:0000256" key="7">
    <source>
        <dbReference type="ARBA" id="ARBA00022723"/>
    </source>
</evidence>
<dbReference type="AlphaFoldDB" id="A0A553P250"/>
<sequence length="442" mass="49039">MWVYGALIVLIGALSGIQAQDNLAYTYVNCDDKQALVHLFEWSWDSVARECEEVLGPKGYCGVQVSPPHEHIVADPWWARYQAVSYQLNSRGGDRAAFIDMVNRCNAQGVNVVVDVDYPGVPFSSFDFHQPYCEIFDYNNPDEVRNCGLLGMNDLNHGNEYVQDMVSGYLNDLIDIGVKGFRIDATKHMWPGDLEMVQSKVKDVAPGLRPYFIHEVIDHGNEPIHGYEYFNVGKVTEFNYGGWMACIRNGDYNCLNNLGDGLSDGVHALVFIDNHDNQRGHGGAGEVLTHREDYLYKVATAVMLAHDYGFKRVMSSYYFDDSDQGPPGSQPPSITQEPCGNGWVCEHRWAPIMNMVQFANAVIGEPVENWQVIGDSLGFSRGSKGFVAVGGLNGAEFYTGLPDGEYCDIIHECAQKVTVSGGKAFIKKFQDNDGVVAFYVGA</sequence>
<comment type="cofactor">
    <cofactor evidence="3">
        <name>chloride</name>
        <dbReference type="ChEBI" id="CHEBI:17996"/>
    </cofactor>
</comment>
<accession>A0A553P250</accession>
<keyword evidence="14" id="KW-0732">Signal</keyword>
<evidence type="ECO:0000256" key="9">
    <source>
        <dbReference type="ARBA" id="ARBA00022837"/>
    </source>
</evidence>
<dbReference type="CDD" id="cd11317">
    <property type="entry name" value="AmyAc_bac_euk_AmyA"/>
    <property type="match status" value="1"/>
</dbReference>
<comment type="subunit">
    <text evidence="5">Monomer.</text>
</comment>
<keyword evidence="8" id="KW-0378">Hydrolase</keyword>
<evidence type="ECO:0000313" key="17">
    <source>
        <dbReference type="EMBL" id="TRY71720.1"/>
    </source>
</evidence>
<evidence type="ECO:0000259" key="16">
    <source>
        <dbReference type="SMART" id="SM00642"/>
    </source>
</evidence>
<reference evidence="17 18" key="1">
    <citation type="journal article" date="2018" name="Nat. Ecol. Evol.">
        <title>Genomic signatures of mitonuclear coevolution across populations of Tigriopus californicus.</title>
        <authorList>
            <person name="Barreto F.S."/>
            <person name="Watson E.T."/>
            <person name="Lima T.G."/>
            <person name="Willett C.S."/>
            <person name="Edmands S."/>
            <person name="Li W."/>
            <person name="Burton R.S."/>
        </authorList>
    </citation>
    <scope>NUCLEOTIDE SEQUENCE [LARGE SCALE GENOMIC DNA]</scope>
    <source>
        <strain evidence="17 18">San Diego</strain>
    </source>
</reference>
<feature type="domain" description="Alpha-amylase C-terminal" evidence="15">
    <location>
        <begin position="368"/>
        <end position="442"/>
    </location>
</feature>
<dbReference type="GO" id="GO:0005975">
    <property type="term" value="P:carbohydrate metabolic process"/>
    <property type="evidence" value="ECO:0007669"/>
    <property type="project" value="InterPro"/>
</dbReference>
<gene>
    <name evidence="17" type="ORF">TCAL_00284</name>
</gene>
<dbReference type="SUPFAM" id="SSF51011">
    <property type="entry name" value="Glycosyl hydrolase domain"/>
    <property type="match status" value="1"/>
</dbReference>
<feature type="chain" id="PRO_5021902227" description="alpha-amylase" evidence="14">
    <location>
        <begin position="20"/>
        <end position="442"/>
    </location>
</feature>
<dbReference type="GO" id="GO:0004556">
    <property type="term" value="F:alpha-amylase activity"/>
    <property type="evidence" value="ECO:0007669"/>
    <property type="project" value="UniProtKB-EC"/>
</dbReference>
<feature type="signal peptide" evidence="14">
    <location>
        <begin position="1"/>
        <end position="19"/>
    </location>
</feature>
<dbReference type="PRINTS" id="PR00110">
    <property type="entry name" value="ALPHAAMYLASE"/>
</dbReference>
<evidence type="ECO:0000256" key="5">
    <source>
        <dbReference type="ARBA" id="ARBA00011245"/>
    </source>
</evidence>
<feature type="domain" description="Glycosyl hydrolase family 13 catalytic" evidence="16">
    <location>
        <begin position="34"/>
        <end position="359"/>
    </location>
</feature>
<comment type="similarity">
    <text evidence="4 13">Belongs to the glycosyl hydrolase 13 family.</text>
</comment>
<evidence type="ECO:0000313" key="18">
    <source>
        <dbReference type="Proteomes" id="UP000318571"/>
    </source>
</evidence>
<dbReference type="Proteomes" id="UP000318571">
    <property type="component" value="Chromosome 7"/>
</dbReference>
<dbReference type="PANTHER" id="PTHR43447">
    <property type="entry name" value="ALPHA-AMYLASE"/>
    <property type="match status" value="1"/>
</dbReference>
<comment type="catalytic activity">
    <reaction evidence="1">
        <text>Endohydrolysis of (1-&gt;4)-alpha-D-glucosidic linkages in polysaccharides containing three or more (1-&gt;4)-alpha-linked D-glucose units.</text>
        <dbReference type="EC" id="3.2.1.1"/>
    </reaction>
</comment>